<dbReference type="AlphaFoldDB" id="J0DD32"/>
<organism evidence="2 3">
    <name type="scientific">Auricularia subglabra (strain TFB-10046 / SS5)</name>
    <name type="common">White-rot fungus</name>
    <name type="synonym">Auricularia delicata (strain TFB10046)</name>
    <dbReference type="NCBI Taxonomy" id="717982"/>
    <lineage>
        <taxon>Eukaryota</taxon>
        <taxon>Fungi</taxon>
        <taxon>Dikarya</taxon>
        <taxon>Basidiomycota</taxon>
        <taxon>Agaricomycotina</taxon>
        <taxon>Agaricomycetes</taxon>
        <taxon>Auriculariales</taxon>
        <taxon>Auriculariaceae</taxon>
        <taxon>Auricularia</taxon>
    </lineage>
</organism>
<feature type="chain" id="PRO_5003732868" evidence="1">
    <location>
        <begin position="18"/>
        <end position="231"/>
    </location>
</feature>
<accession>J0DD32</accession>
<dbReference type="KEGG" id="adl:AURDEDRAFT_153407"/>
<reference evidence="3" key="1">
    <citation type="journal article" date="2012" name="Science">
        <title>The Paleozoic origin of enzymatic lignin decomposition reconstructed from 31 fungal genomes.</title>
        <authorList>
            <person name="Floudas D."/>
            <person name="Binder M."/>
            <person name="Riley R."/>
            <person name="Barry K."/>
            <person name="Blanchette R.A."/>
            <person name="Henrissat B."/>
            <person name="Martinez A.T."/>
            <person name="Otillar R."/>
            <person name="Spatafora J.W."/>
            <person name="Yadav J.S."/>
            <person name="Aerts A."/>
            <person name="Benoit I."/>
            <person name="Boyd A."/>
            <person name="Carlson A."/>
            <person name="Copeland A."/>
            <person name="Coutinho P.M."/>
            <person name="de Vries R.P."/>
            <person name="Ferreira P."/>
            <person name="Findley K."/>
            <person name="Foster B."/>
            <person name="Gaskell J."/>
            <person name="Glotzer D."/>
            <person name="Gorecki P."/>
            <person name="Heitman J."/>
            <person name="Hesse C."/>
            <person name="Hori C."/>
            <person name="Igarashi K."/>
            <person name="Jurgens J.A."/>
            <person name="Kallen N."/>
            <person name="Kersten P."/>
            <person name="Kohler A."/>
            <person name="Kuees U."/>
            <person name="Kumar T.K.A."/>
            <person name="Kuo A."/>
            <person name="LaButti K."/>
            <person name="Larrondo L.F."/>
            <person name="Lindquist E."/>
            <person name="Ling A."/>
            <person name="Lombard V."/>
            <person name="Lucas S."/>
            <person name="Lundell T."/>
            <person name="Martin R."/>
            <person name="McLaughlin D.J."/>
            <person name="Morgenstern I."/>
            <person name="Morin E."/>
            <person name="Murat C."/>
            <person name="Nagy L.G."/>
            <person name="Nolan M."/>
            <person name="Ohm R.A."/>
            <person name="Patyshakuliyeva A."/>
            <person name="Rokas A."/>
            <person name="Ruiz-Duenas F.J."/>
            <person name="Sabat G."/>
            <person name="Salamov A."/>
            <person name="Samejima M."/>
            <person name="Schmutz J."/>
            <person name="Slot J.C."/>
            <person name="St John F."/>
            <person name="Stenlid J."/>
            <person name="Sun H."/>
            <person name="Sun S."/>
            <person name="Syed K."/>
            <person name="Tsang A."/>
            <person name="Wiebenga A."/>
            <person name="Young D."/>
            <person name="Pisabarro A."/>
            <person name="Eastwood D.C."/>
            <person name="Martin F."/>
            <person name="Cullen D."/>
            <person name="Grigoriev I.V."/>
            <person name="Hibbett D.S."/>
        </authorList>
    </citation>
    <scope>NUCLEOTIDE SEQUENCE [LARGE SCALE GENOMIC DNA]</scope>
    <source>
        <strain evidence="3">TFB10046</strain>
    </source>
</reference>
<dbReference type="Proteomes" id="UP000006514">
    <property type="component" value="Unassembled WGS sequence"/>
</dbReference>
<proteinExistence type="predicted"/>
<name>J0DD32_AURST</name>
<keyword evidence="1" id="KW-0732">Signal</keyword>
<protein>
    <submittedName>
        <fullName evidence="2">Uncharacterized protein</fullName>
    </submittedName>
</protein>
<sequence length="231" mass="24898">MFVLPAALVALASSALAAPAAEKRTDVSSIPSIFSQLHAFDTSNQVISLTNNAIPPFSFNNWGGLSSLNLFDNFFGVGNFDGRFNDLQFLLDQSQQIQILQCSVVDINFVQQNLAILIEAMKQLLLTQICDVESQIILASQFGSRWSGFIDDLRHISGRNVGFDSFVSSQLQAVIASLGGSHVDLGFSGSNIGSQLQFVSSNFNEGFPLSRLHSAWSASQLALLPPSLVGL</sequence>
<dbReference type="OrthoDB" id="3236720at2759"/>
<dbReference type="InParanoid" id="J0DD32"/>
<evidence type="ECO:0000256" key="1">
    <source>
        <dbReference type="SAM" id="SignalP"/>
    </source>
</evidence>
<keyword evidence="3" id="KW-1185">Reference proteome</keyword>
<feature type="signal peptide" evidence="1">
    <location>
        <begin position="1"/>
        <end position="17"/>
    </location>
</feature>
<dbReference type="EMBL" id="JH687797">
    <property type="protein sequence ID" value="EJD40986.1"/>
    <property type="molecule type" value="Genomic_DNA"/>
</dbReference>
<gene>
    <name evidence="2" type="ORF">AURDEDRAFT_153407</name>
</gene>
<evidence type="ECO:0000313" key="3">
    <source>
        <dbReference type="Proteomes" id="UP000006514"/>
    </source>
</evidence>
<evidence type="ECO:0000313" key="2">
    <source>
        <dbReference type="EMBL" id="EJD40986.1"/>
    </source>
</evidence>